<evidence type="ECO:0000256" key="2">
    <source>
        <dbReference type="ARBA" id="ARBA00023235"/>
    </source>
</evidence>
<keyword evidence="2 4" id="KW-0413">Isomerase</keyword>
<dbReference type="AlphaFoldDB" id="A0A1Y5TUZ3"/>
<evidence type="ECO:0000256" key="1">
    <source>
        <dbReference type="ARBA" id="ARBA00008270"/>
    </source>
</evidence>
<evidence type="ECO:0000256" key="3">
    <source>
        <dbReference type="PIRSR" id="PIRSR016184-1"/>
    </source>
</evidence>
<dbReference type="GO" id="GO:0016853">
    <property type="term" value="F:isomerase activity"/>
    <property type="evidence" value="ECO:0007669"/>
    <property type="project" value="UniProtKB-KW"/>
</dbReference>
<comment type="similarity">
    <text evidence="1">Belongs to the PhzF family.</text>
</comment>
<dbReference type="PIRSF" id="PIRSF016184">
    <property type="entry name" value="PhzC_PhzF"/>
    <property type="match status" value="1"/>
</dbReference>
<dbReference type="Pfam" id="PF02567">
    <property type="entry name" value="PhzC-PhzF"/>
    <property type="match status" value="1"/>
</dbReference>
<dbReference type="EC" id="5.1.-.-" evidence="4"/>
<organism evidence="4 5">
    <name type="scientific">Oceanibacterium hippocampi</name>
    <dbReference type="NCBI Taxonomy" id="745714"/>
    <lineage>
        <taxon>Bacteria</taxon>
        <taxon>Pseudomonadati</taxon>
        <taxon>Pseudomonadota</taxon>
        <taxon>Alphaproteobacteria</taxon>
        <taxon>Sneathiellales</taxon>
        <taxon>Sneathiellaceae</taxon>
        <taxon>Oceanibacterium</taxon>
    </lineage>
</organism>
<dbReference type="Proteomes" id="UP000193200">
    <property type="component" value="Unassembled WGS sequence"/>
</dbReference>
<gene>
    <name evidence="4" type="primary">yddE</name>
    <name evidence="4" type="ORF">OCH7691_03581</name>
</gene>
<proteinExistence type="inferred from homology"/>
<dbReference type="PANTHER" id="PTHR13774">
    <property type="entry name" value="PHENAZINE BIOSYNTHESIS PROTEIN"/>
    <property type="match status" value="1"/>
</dbReference>
<name>A0A1Y5TUZ3_9PROT</name>
<keyword evidence="5" id="KW-1185">Reference proteome</keyword>
<dbReference type="InterPro" id="IPR003719">
    <property type="entry name" value="Phenazine_PhzF-like"/>
</dbReference>
<dbReference type="Gene3D" id="3.10.310.10">
    <property type="entry name" value="Diaminopimelate Epimerase, Chain A, domain 1"/>
    <property type="match status" value="2"/>
</dbReference>
<dbReference type="OrthoDB" id="9788221at2"/>
<dbReference type="NCBIfam" id="TIGR00654">
    <property type="entry name" value="PhzF_family"/>
    <property type="match status" value="1"/>
</dbReference>
<dbReference type="InParanoid" id="A0A1Y5TUZ3"/>
<dbReference type="EMBL" id="FWFR01000003">
    <property type="protein sequence ID" value="SLN73264.1"/>
    <property type="molecule type" value="Genomic_DNA"/>
</dbReference>
<dbReference type="PANTHER" id="PTHR13774:SF17">
    <property type="entry name" value="PHENAZINE BIOSYNTHESIS-LIKE DOMAIN-CONTAINING PROTEIN"/>
    <property type="match status" value="1"/>
</dbReference>
<dbReference type="FunCoup" id="A0A1Y5TUZ3">
    <property type="interactions" value="455"/>
</dbReference>
<dbReference type="SUPFAM" id="SSF54506">
    <property type="entry name" value="Diaminopimelate epimerase-like"/>
    <property type="match status" value="1"/>
</dbReference>
<evidence type="ECO:0000313" key="5">
    <source>
        <dbReference type="Proteomes" id="UP000193200"/>
    </source>
</evidence>
<reference evidence="4 5" key="1">
    <citation type="submission" date="2017-03" db="EMBL/GenBank/DDBJ databases">
        <authorList>
            <person name="Afonso C.L."/>
            <person name="Miller P.J."/>
            <person name="Scott M.A."/>
            <person name="Spackman E."/>
            <person name="Goraichik I."/>
            <person name="Dimitrov K.M."/>
            <person name="Suarez D.L."/>
            <person name="Swayne D.E."/>
        </authorList>
    </citation>
    <scope>NUCLEOTIDE SEQUENCE [LARGE SCALE GENOMIC DNA]</scope>
    <source>
        <strain evidence="4 5">CECT 7691</strain>
    </source>
</reference>
<protein>
    <submittedName>
        <fullName evidence="4">Putative isomerase YddE</fullName>
        <ecNumber evidence="4">5.1.-.-</ecNumber>
    </submittedName>
</protein>
<dbReference type="GO" id="GO:0005737">
    <property type="term" value="C:cytoplasm"/>
    <property type="evidence" value="ECO:0007669"/>
    <property type="project" value="TreeGrafter"/>
</dbReference>
<accession>A0A1Y5TUZ3</accession>
<dbReference type="RefSeq" id="WP_085885152.1">
    <property type="nucleotide sequence ID" value="NZ_FWFR01000003.1"/>
</dbReference>
<sequence>MTIPIYQVDAFTDRLFSGNPAAVCPLDAWPADSVLQAIAAENNLSETAYFAPEGAGFRLRWFTPACEIDLCGHATLASAFILFTELGHAAQEIRFETQSGRLVVSRDGDWLRMDFPAWPGRAIEAPEGLAAALGIAPREVRDCGRDLMAVYDNATAVRALRPDFRALLAATKQAVIATAPGEPEFDFVSRFFAPGDGIDEDPVTGSAHCALTPYWAERLGKTELVAFQASGRGGQLRCGLAGDRVQLRGRAVLYLTGAITLP</sequence>
<feature type="active site" evidence="3">
    <location>
        <position position="46"/>
    </location>
</feature>
<evidence type="ECO:0000313" key="4">
    <source>
        <dbReference type="EMBL" id="SLN73264.1"/>
    </source>
</evidence>